<organism evidence="8 9">
    <name type="scientific">Candidatus Nitrosocosmicus franklandianus</name>
    <dbReference type="NCBI Taxonomy" id="1798806"/>
    <lineage>
        <taxon>Archaea</taxon>
        <taxon>Nitrososphaerota</taxon>
        <taxon>Nitrososphaeria</taxon>
        <taxon>Nitrososphaerales</taxon>
        <taxon>Nitrososphaeraceae</taxon>
        <taxon>Candidatus Nitrosocosmicus</taxon>
    </lineage>
</organism>
<dbReference type="SUPFAM" id="SSF55874">
    <property type="entry name" value="ATPase domain of HSP90 chaperone/DNA topoisomerase II/histidine kinase"/>
    <property type="match status" value="1"/>
</dbReference>
<dbReference type="InterPro" id="IPR036097">
    <property type="entry name" value="HisK_dim/P_sf"/>
</dbReference>
<dbReference type="Pfam" id="PF00512">
    <property type="entry name" value="HisKA"/>
    <property type="match status" value="1"/>
</dbReference>
<dbReference type="PROSITE" id="PS50109">
    <property type="entry name" value="HIS_KIN"/>
    <property type="match status" value="1"/>
</dbReference>
<dbReference type="InterPro" id="IPR003661">
    <property type="entry name" value="HisK_dim/P_dom"/>
</dbReference>
<dbReference type="SMART" id="SM00387">
    <property type="entry name" value="HATPase_c"/>
    <property type="match status" value="1"/>
</dbReference>
<dbReference type="InterPro" id="IPR004358">
    <property type="entry name" value="Sig_transdc_His_kin-like_C"/>
</dbReference>
<evidence type="ECO:0000256" key="2">
    <source>
        <dbReference type="ARBA" id="ARBA00012438"/>
    </source>
</evidence>
<proteinExistence type="predicted"/>
<evidence type="ECO:0000313" key="8">
    <source>
        <dbReference type="EMBL" id="VFJ15213.1"/>
    </source>
</evidence>
<dbReference type="PANTHER" id="PTHR43711:SF1">
    <property type="entry name" value="HISTIDINE KINASE 1"/>
    <property type="match status" value="1"/>
</dbReference>
<keyword evidence="3" id="KW-0597">Phosphoprotein</keyword>
<dbReference type="InterPro" id="IPR050736">
    <property type="entry name" value="Sensor_HK_Regulatory"/>
</dbReference>
<dbReference type="InterPro" id="IPR036890">
    <property type="entry name" value="HATPase_C_sf"/>
</dbReference>
<dbReference type="SUPFAM" id="SSF47384">
    <property type="entry name" value="Homodimeric domain of signal transducing histidine kinase"/>
    <property type="match status" value="1"/>
</dbReference>
<dbReference type="Gene3D" id="1.10.287.130">
    <property type="match status" value="1"/>
</dbReference>
<reference evidence="8 9" key="1">
    <citation type="submission" date="2019-02" db="EMBL/GenBank/DDBJ databases">
        <authorList>
            <person name="Lehtovirta-Morley E L."/>
        </authorList>
    </citation>
    <scope>NUCLEOTIDE SEQUENCE [LARGE SCALE GENOMIC DNA]</scope>
    <source>
        <strain evidence="8">NFRAN1</strain>
    </source>
</reference>
<dbReference type="PANTHER" id="PTHR43711">
    <property type="entry name" value="TWO-COMPONENT HISTIDINE KINASE"/>
    <property type="match status" value="1"/>
</dbReference>
<keyword evidence="6" id="KW-0902">Two-component regulatory system</keyword>
<dbReference type="OrthoDB" id="12090at2157"/>
<protein>
    <recommendedName>
        <fullName evidence="2">histidine kinase</fullName>
        <ecNumber evidence="2">2.7.13.3</ecNumber>
    </recommendedName>
</protein>
<evidence type="ECO:0000259" key="7">
    <source>
        <dbReference type="PROSITE" id="PS50109"/>
    </source>
</evidence>
<dbReference type="InterPro" id="IPR003594">
    <property type="entry name" value="HATPase_dom"/>
</dbReference>
<name>A0A484IBQ9_9ARCH</name>
<dbReference type="Proteomes" id="UP000294299">
    <property type="component" value="Chromosome NFRAN"/>
</dbReference>
<dbReference type="RefSeq" id="WP_134485192.1">
    <property type="nucleotide sequence ID" value="NZ_LR216287.1"/>
</dbReference>
<evidence type="ECO:0000256" key="4">
    <source>
        <dbReference type="ARBA" id="ARBA00022679"/>
    </source>
</evidence>
<dbReference type="EC" id="2.7.13.3" evidence="2"/>
<evidence type="ECO:0000256" key="3">
    <source>
        <dbReference type="ARBA" id="ARBA00022553"/>
    </source>
</evidence>
<dbReference type="KEGG" id="nfn:NFRAN_2890"/>
<dbReference type="AlphaFoldDB" id="A0A484IBQ9"/>
<dbReference type="SMART" id="SM00388">
    <property type="entry name" value="HisKA"/>
    <property type="match status" value="1"/>
</dbReference>
<dbReference type="InterPro" id="IPR005467">
    <property type="entry name" value="His_kinase_dom"/>
</dbReference>
<evidence type="ECO:0000313" key="9">
    <source>
        <dbReference type="Proteomes" id="UP000294299"/>
    </source>
</evidence>
<dbReference type="Pfam" id="PF02518">
    <property type="entry name" value="HATPase_c"/>
    <property type="match status" value="1"/>
</dbReference>
<evidence type="ECO:0000256" key="5">
    <source>
        <dbReference type="ARBA" id="ARBA00022777"/>
    </source>
</evidence>
<accession>A0A484IBQ9</accession>
<sequence>MQDRVKKGSYKEETKIVYGKKVLVETKNIIERTETGLSICSSLGGLELTNSNRQIFDCFVNLVSRCKEDKVNDGVRWIINIDNNDETIRLAKKFMDMGVRMRHIDNPLLFSFAVSERQLNSMIEEMKGGQMVFSILCSTDQLYIRHFKSFFDSLWNSALDAEERIIQIEKEVPSGSTMLINNPYQAKNQLIKTVLRATREIMILFPTINAVKREVVMGFVEILKQKSVENVRIKILSPVNKRIKEIIYSGNTKNKHLVIKNIVCRTIRKQKDLKSTIIIVDRKYVLATELKDDYKQSFEDAVGRCTFSTNKPTVLSYVSLFGSLWTLAEMSEDLKRVNEKLVQSEELERDFINTAAHELRTPTQAITGYLELNNEVFDDYLEASKKNQTTLKESSKIIESLKKYQDIIFRNASRLENLINNLLDVARIDSHQKNMIMLNKENINLIAEINNIVDTQLREKLRNKNIKVCIINDIFDETYYVYADRSRLNQILINLLENAIKFSESNSSIDILIYEDLDDVTKQENIRAFKRTKDIKIKSSNIEKKDNIKEIYIAVSDSGKGISPEIMPRLFEKFNSNSTSGTGLGLYISKKLIETMGGRIWAFNNADGKGSTFVFSLPKFDSPRL</sequence>
<dbReference type="EMBL" id="LR216287">
    <property type="protein sequence ID" value="VFJ15213.1"/>
    <property type="molecule type" value="Genomic_DNA"/>
</dbReference>
<dbReference type="GeneID" id="39422004"/>
<keyword evidence="5" id="KW-0418">Kinase</keyword>
<dbReference type="Gene3D" id="3.30.565.10">
    <property type="entry name" value="Histidine kinase-like ATPase, C-terminal domain"/>
    <property type="match status" value="1"/>
</dbReference>
<dbReference type="CDD" id="cd00082">
    <property type="entry name" value="HisKA"/>
    <property type="match status" value="1"/>
</dbReference>
<dbReference type="GO" id="GO:0000155">
    <property type="term" value="F:phosphorelay sensor kinase activity"/>
    <property type="evidence" value="ECO:0007669"/>
    <property type="project" value="InterPro"/>
</dbReference>
<keyword evidence="9" id="KW-1185">Reference proteome</keyword>
<evidence type="ECO:0000256" key="1">
    <source>
        <dbReference type="ARBA" id="ARBA00000085"/>
    </source>
</evidence>
<gene>
    <name evidence="8" type="ORF">NFRAN_2890</name>
</gene>
<feature type="domain" description="Histidine kinase" evidence="7">
    <location>
        <begin position="354"/>
        <end position="621"/>
    </location>
</feature>
<keyword evidence="4 8" id="KW-0808">Transferase</keyword>
<comment type="catalytic activity">
    <reaction evidence="1">
        <text>ATP + protein L-histidine = ADP + protein N-phospho-L-histidine.</text>
        <dbReference type="EC" id="2.7.13.3"/>
    </reaction>
</comment>
<dbReference type="PRINTS" id="PR00344">
    <property type="entry name" value="BCTRLSENSOR"/>
</dbReference>
<evidence type="ECO:0000256" key="6">
    <source>
        <dbReference type="ARBA" id="ARBA00023012"/>
    </source>
</evidence>